<reference evidence="1 2" key="1">
    <citation type="journal article" date="2022" name="New Phytol.">
        <title>Ecological generalism drives hyperdiversity of secondary metabolite gene clusters in xylarialean endophytes.</title>
        <authorList>
            <person name="Franco M.E.E."/>
            <person name="Wisecaver J.H."/>
            <person name="Arnold A.E."/>
            <person name="Ju Y.M."/>
            <person name="Slot J.C."/>
            <person name="Ahrendt S."/>
            <person name="Moore L.P."/>
            <person name="Eastman K.E."/>
            <person name="Scott K."/>
            <person name="Konkel Z."/>
            <person name="Mondo S.J."/>
            <person name="Kuo A."/>
            <person name="Hayes R.D."/>
            <person name="Haridas S."/>
            <person name="Andreopoulos B."/>
            <person name="Riley R."/>
            <person name="LaButti K."/>
            <person name="Pangilinan J."/>
            <person name="Lipzen A."/>
            <person name="Amirebrahimi M."/>
            <person name="Yan J."/>
            <person name="Adam C."/>
            <person name="Keymanesh K."/>
            <person name="Ng V."/>
            <person name="Louie K."/>
            <person name="Northen T."/>
            <person name="Drula E."/>
            <person name="Henrissat B."/>
            <person name="Hsieh H.M."/>
            <person name="Youens-Clark K."/>
            <person name="Lutzoni F."/>
            <person name="Miadlikowska J."/>
            <person name="Eastwood D.C."/>
            <person name="Hamelin R.C."/>
            <person name="Grigoriev I.V."/>
            <person name="U'Ren J.M."/>
        </authorList>
    </citation>
    <scope>NUCLEOTIDE SEQUENCE [LARGE SCALE GENOMIC DNA]</scope>
    <source>
        <strain evidence="1 2">CBS 119005</strain>
    </source>
</reference>
<keyword evidence="2" id="KW-1185">Reference proteome</keyword>
<dbReference type="Proteomes" id="UP001497700">
    <property type="component" value="Unassembled WGS sequence"/>
</dbReference>
<comment type="caution">
    <text evidence="1">The sequence shown here is derived from an EMBL/GenBank/DDBJ whole genome shotgun (WGS) entry which is preliminary data.</text>
</comment>
<name>A0ACB9Z8G7_9PEZI</name>
<sequence length="448" mass="48739">MSQNRPAQPKSVLRGHRAQVHAAAFVRSNQRLASGDADGFVILWDLTIMRPRAVWRAHTNAILGIADWGDDKIITHGRDNRLVVWKLGPQDEMAMSTALPLDESAPDRAQPWILHILEVNTMNFCSFTSCTAEPSGPHEELLIAVPNTLDTEAVDIFQLPSQTRQHTVNLGSKTEKKGMVMSLGLFRLEGNLTLVAAYESGLVTVARLGRNETWDVLYTAQVHGQPVLSLDVAPHKDFFLTSGADAVIAKHPIPITAAFPRQEPQHPRQTDSRSTTASSPSLLSATISPEPKHAIPSNQPKPVVETQPLKTINTKHSGQQGLRIRSDGKIFATAGWDSKVRVYSAKTMSELAVLKWHEVGCYTIAFATLADEQAPHPINPSLTGAEANEKSEGGATAAGDTDNGGTALVAVPKSNQLSVKDRRIKIAKEAHWLAVGSKDGKISLWDIY</sequence>
<protein>
    <submittedName>
        <fullName evidence="1">WD40 repeat-like protein</fullName>
    </submittedName>
</protein>
<gene>
    <name evidence="1" type="ORF">F4820DRAFT_171488</name>
</gene>
<proteinExistence type="predicted"/>
<evidence type="ECO:0000313" key="1">
    <source>
        <dbReference type="EMBL" id="KAI4867997.1"/>
    </source>
</evidence>
<accession>A0ACB9Z8G7</accession>
<dbReference type="EMBL" id="MU393442">
    <property type="protein sequence ID" value="KAI4867997.1"/>
    <property type="molecule type" value="Genomic_DNA"/>
</dbReference>
<evidence type="ECO:0000313" key="2">
    <source>
        <dbReference type="Proteomes" id="UP001497700"/>
    </source>
</evidence>
<organism evidence="1 2">
    <name type="scientific">Hypoxylon rubiginosum</name>
    <dbReference type="NCBI Taxonomy" id="110542"/>
    <lineage>
        <taxon>Eukaryota</taxon>
        <taxon>Fungi</taxon>
        <taxon>Dikarya</taxon>
        <taxon>Ascomycota</taxon>
        <taxon>Pezizomycotina</taxon>
        <taxon>Sordariomycetes</taxon>
        <taxon>Xylariomycetidae</taxon>
        <taxon>Xylariales</taxon>
        <taxon>Hypoxylaceae</taxon>
        <taxon>Hypoxylon</taxon>
    </lineage>
</organism>